<gene>
    <name evidence="1" type="ORF">PoB_005148300</name>
</gene>
<name>A0AAV4C0N8_9GAST</name>
<dbReference type="PANTHER" id="PTHR31424">
    <property type="entry name" value="PROTEIN CBG23806"/>
    <property type="match status" value="1"/>
</dbReference>
<dbReference type="AlphaFoldDB" id="A0AAV4C0N8"/>
<evidence type="ECO:0000313" key="1">
    <source>
        <dbReference type="EMBL" id="GFO24978.1"/>
    </source>
</evidence>
<evidence type="ECO:0000313" key="2">
    <source>
        <dbReference type="Proteomes" id="UP000735302"/>
    </source>
</evidence>
<keyword evidence="2" id="KW-1185">Reference proteome</keyword>
<reference evidence="1 2" key="1">
    <citation type="journal article" date="2021" name="Elife">
        <title>Chloroplast acquisition without the gene transfer in kleptoplastic sea slugs, Plakobranchus ocellatus.</title>
        <authorList>
            <person name="Maeda T."/>
            <person name="Takahashi S."/>
            <person name="Yoshida T."/>
            <person name="Shimamura S."/>
            <person name="Takaki Y."/>
            <person name="Nagai Y."/>
            <person name="Toyoda A."/>
            <person name="Suzuki Y."/>
            <person name="Arimoto A."/>
            <person name="Ishii H."/>
            <person name="Satoh N."/>
            <person name="Nishiyama T."/>
            <person name="Hasebe M."/>
            <person name="Maruyama T."/>
            <person name="Minagawa J."/>
            <person name="Obokata J."/>
            <person name="Shigenobu S."/>
        </authorList>
    </citation>
    <scope>NUCLEOTIDE SEQUENCE [LARGE SCALE GENOMIC DNA]</scope>
</reference>
<dbReference type="Proteomes" id="UP000735302">
    <property type="component" value="Unassembled WGS sequence"/>
</dbReference>
<protein>
    <submittedName>
        <fullName evidence="1">Amine oxidase</fullName>
    </submittedName>
</protein>
<dbReference type="EMBL" id="BLXT01005682">
    <property type="protein sequence ID" value="GFO24978.1"/>
    <property type="molecule type" value="Genomic_DNA"/>
</dbReference>
<proteinExistence type="predicted"/>
<accession>A0AAV4C0N8</accession>
<comment type="caution">
    <text evidence="1">The sequence shown here is derived from an EMBL/GenBank/DDBJ whole genome shotgun (WGS) entry which is preliminary data.</text>
</comment>
<sequence length="256" mass="29667">MAIANLEKPNARIYSHLIGIAYVKDIHENLKIFMEDINSQMEQLRATQRNGRETIVFLHGDYDFLCKVYGLYSPQGTYPCLWCLTTKRRIQENTERSPCSLALFKSHFERHKTETEQDKRQASQYNNCKHEPLISIELEKISPPYLHILLGIVLKHHRLWEQAADNIDLKIYNDGSPCKSGNSHLPCDYGRNWKKFFEKKKEIAFLEGCVAFERTGSSHQSYAEKLESRQDELETITHAQLTSRSGPVCSKLDSML</sequence>
<organism evidence="1 2">
    <name type="scientific">Plakobranchus ocellatus</name>
    <dbReference type="NCBI Taxonomy" id="259542"/>
    <lineage>
        <taxon>Eukaryota</taxon>
        <taxon>Metazoa</taxon>
        <taxon>Spiralia</taxon>
        <taxon>Lophotrochozoa</taxon>
        <taxon>Mollusca</taxon>
        <taxon>Gastropoda</taxon>
        <taxon>Heterobranchia</taxon>
        <taxon>Euthyneura</taxon>
        <taxon>Panpulmonata</taxon>
        <taxon>Sacoglossa</taxon>
        <taxon>Placobranchoidea</taxon>
        <taxon>Plakobranchidae</taxon>
        <taxon>Plakobranchus</taxon>
    </lineage>
</organism>